<feature type="binding site" description="covalent" evidence="8">
    <location>
        <position position="125"/>
    </location>
    <ligand>
        <name>heme c</name>
        <dbReference type="ChEBI" id="CHEBI:61717"/>
    </ligand>
</feature>
<comment type="caution">
    <text evidence="10">The sequence shown here is derived from an EMBL/GenBank/DDBJ whole genome shotgun (WGS) entry which is preliminary data.</text>
</comment>
<sequence length="359" mass="41761">MLTRSLLKQKNAWRFGQRSISTTTNFDGQSQGDSNNFSRYYAVMAGSIAAGLFAYAYSNRKSTEAWLFRDDIGSPYGIKGYEEQVNSVGVDHGHNYWPSEVAFQTYNSATLRRGFKVFCRVCQGCHGAMHKKYDLLVDKGFKQRELIDRMAFLQQLHPAHQKYKGDYFQEWDYRQRVIHDRIWAPYFTVHQAKGANGGLWPKDLTHGNRMNPGMINHVYNLMTGYHYNPPFGLDVPEGKYFNPYFDHMIIGMPPQLYDGMIEYEDGTPASAPQMAHDVSEYLMFLSRSKGPDTKVTIWLILFMMMTFYPISYLYTKYHMVNILSHRFEVYAVKNGGYKKFREKMFKTNKVPGNFHGQYS</sequence>
<evidence type="ECO:0000256" key="4">
    <source>
        <dbReference type="ARBA" id="ARBA00022723"/>
    </source>
</evidence>
<evidence type="ECO:0000256" key="2">
    <source>
        <dbReference type="ARBA" id="ARBA00022617"/>
    </source>
</evidence>
<dbReference type="AlphaFoldDB" id="A0AAD1ULR9"/>
<keyword evidence="4 8" id="KW-0479">Metal-binding</keyword>
<reference evidence="10" key="1">
    <citation type="submission" date="2023-07" db="EMBL/GenBank/DDBJ databases">
        <authorList>
            <consortium name="AG Swart"/>
            <person name="Singh M."/>
            <person name="Singh A."/>
            <person name="Seah K."/>
            <person name="Emmerich C."/>
        </authorList>
    </citation>
    <scope>NUCLEOTIDE SEQUENCE</scope>
    <source>
        <strain evidence="10">DP1</strain>
    </source>
</reference>
<evidence type="ECO:0000256" key="1">
    <source>
        <dbReference type="ARBA" id="ARBA00004370"/>
    </source>
</evidence>
<dbReference type="Proteomes" id="UP001295684">
    <property type="component" value="Unassembled WGS sequence"/>
</dbReference>
<accession>A0AAD1ULR9</accession>
<name>A0AAD1ULR9_EUPCR</name>
<dbReference type="GO" id="GO:0046872">
    <property type="term" value="F:metal ion binding"/>
    <property type="evidence" value="ECO:0007669"/>
    <property type="project" value="UniProtKB-KW"/>
</dbReference>
<evidence type="ECO:0008006" key="12">
    <source>
        <dbReference type="Google" id="ProtNLM"/>
    </source>
</evidence>
<dbReference type="EMBL" id="CAMPGE010013020">
    <property type="protein sequence ID" value="CAI2371766.1"/>
    <property type="molecule type" value="Genomic_DNA"/>
</dbReference>
<dbReference type="GO" id="GO:0020037">
    <property type="term" value="F:heme binding"/>
    <property type="evidence" value="ECO:0007669"/>
    <property type="project" value="InterPro"/>
</dbReference>
<protein>
    <recommendedName>
        <fullName evidence="12">Cytochrome c1</fullName>
    </recommendedName>
</protein>
<dbReference type="SUPFAM" id="SSF46626">
    <property type="entry name" value="Cytochrome c"/>
    <property type="match status" value="1"/>
</dbReference>
<feature type="binding site" description="covalent" evidence="8">
    <location>
        <position position="252"/>
    </location>
    <ligand>
        <name>heme c</name>
        <dbReference type="ChEBI" id="CHEBI:61717"/>
    </ligand>
</feature>
<feature type="binding site" description="covalent" evidence="8">
    <location>
        <position position="126"/>
    </location>
    <ligand>
        <name>heme c</name>
        <dbReference type="ChEBI" id="CHEBI:61717"/>
    </ligand>
</feature>
<dbReference type="PRINTS" id="PR00603">
    <property type="entry name" value="CYTOCHROMEC1"/>
</dbReference>
<gene>
    <name evidence="10" type="ORF">ECRASSUSDP1_LOCUS13091</name>
</gene>
<keyword evidence="6 8" id="KW-0408">Iron</keyword>
<dbReference type="GO" id="GO:0009055">
    <property type="term" value="F:electron transfer activity"/>
    <property type="evidence" value="ECO:0007669"/>
    <property type="project" value="InterPro"/>
</dbReference>
<dbReference type="PANTHER" id="PTHR10266">
    <property type="entry name" value="CYTOCHROME C1"/>
    <property type="match status" value="1"/>
</dbReference>
<dbReference type="GO" id="GO:0005739">
    <property type="term" value="C:mitochondrion"/>
    <property type="evidence" value="ECO:0007669"/>
    <property type="project" value="GOC"/>
</dbReference>
<organism evidence="10 11">
    <name type="scientific">Euplotes crassus</name>
    <dbReference type="NCBI Taxonomy" id="5936"/>
    <lineage>
        <taxon>Eukaryota</taxon>
        <taxon>Sar</taxon>
        <taxon>Alveolata</taxon>
        <taxon>Ciliophora</taxon>
        <taxon>Intramacronucleata</taxon>
        <taxon>Spirotrichea</taxon>
        <taxon>Hypotrichia</taxon>
        <taxon>Euplotida</taxon>
        <taxon>Euplotidae</taxon>
        <taxon>Moneuplotes</taxon>
    </lineage>
</organism>
<keyword evidence="3 9" id="KW-0812">Transmembrane</keyword>
<keyword evidence="5 9" id="KW-1133">Transmembrane helix</keyword>
<feature type="transmembrane region" description="Helical" evidence="9">
    <location>
        <begin position="295"/>
        <end position="314"/>
    </location>
</feature>
<comment type="cofactor">
    <cofactor evidence="8">
        <name>heme c</name>
        <dbReference type="ChEBI" id="CHEBI:61717"/>
    </cofactor>
    <text evidence="8">Binds 1 heme c group covalently per subunit.</text>
</comment>
<evidence type="ECO:0000256" key="7">
    <source>
        <dbReference type="ARBA" id="ARBA00023136"/>
    </source>
</evidence>
<evidence type="ECO:0000256" key="5">
    <source>
        <dbReference type="ARBA" id="ARBA00022989"/>
    </source>
</evidence>
<feature type="binding site" description="covalent" evidence="8">
    <location>
        <position position="122"/>
    </location>
    <ligand>
        <name>heme c</name>
        <dbReference type="ChEBI" id="CHEBI:61717"/>
    </ligand>
</feature>
<keyword evidence="7 9" id="KW-0472">Membrane</keyword>
<dbReference type="GO" id="GO:0006122">
    <property type="term" value="P:mitochondrial electron transport, ubiquinol to cytochrome c"/>
    <property type="evidence" value="ECO:0007669"/>
    <property type="project" value="TreeGrafter"/>
</dbReference>
<dbReference type="GO" id="GO:0016020">
    <property type="term" value="C:membrane"/>
    <property type="evidence" value="ECO:0007669"/>
    <property type="project" value="UniProtKB-SubCell"/>
</dbReference>
<keyword evidence="11" id="KW-1185">Reference proteome</keyword>
<evidence type="ECO:0000256" key="3">
    <source>
        <dbReference type="ARBA" id="ARBA00022692"/>
    </source>
</evidence>
<evidence type="ECO:0000313" key="11">
    <source>
        <dbReference type="Proteomes" id="UP001295684"/>
    </source>
</evidence>
<comment type="subcellular location">
    <subcellularLocation>
        <location evidence="1">Membrane</location>
    </subcellularLocation>
</comment>
<dbReference type="InterPro" id="IPR036909">
    <property type="entry name" value="Cyt_c-like_dom_sf"/>
</dbReference>
<dbReference type="Pfam" id="PF02167">
    <property type="entry name" value="Cytochrom_C1"/>
    <property type="match status" value="1"/>
</dbReference>
<evidence type="ECO:0000256" key="9">
    <source>
        <dbReference type="SAM" id="Phobius"/>
    </source>
</evidence>
<evidence type="ECO:0000313" key="10">
    <source>
        <dbReference type="EMBL" id="CAI2371766.1"/>
    </source>
</evidence>
<keyword evidence="2 8" id="KW-0349">Heme</keyword>
<dbReference type="PANTHER" id="PTHR10266:SF3">
    <property type="entry name" value="CYTOCHROME C1, HEME PROTEIN, MITOCHONDRIAL"/>
    <property type="match status" value="1"/>
</dbReference>
<dbReference type="InterPro" id="IPR002326">
    <property type="entry name" value="Cyt_c1"/>
</dbReference>
<proteinExistence type="predicted"/>
<evidence type="ECO:0000256" key="8">
    <source>
        <dbReference type="PIRSR" id="PIRSR602326-1"/>
    </source>
</evidence>
<dbReference type="Gene3D" id="1.10.760.10">
    <property type="entry name" value="Cytochrome c-like domain"/>
    <property type="match status" value="1"/>
</dbReference>
<evidence type="ECO:0000256" key="6">
    <source>
        <dbReference type="ARBA" id="ARBA00023004"/>
    </source>
</evidence>